<feature type="transmembrane region" description="Helical" evidence="1">
    <location>
        <begin position="92"/>
        <end position="109"/>
    </location>
</feature>
<dbReference type="EMBL" id="VCAU01000005">
    <property type="protein sequence ID" value="KAF9893948.1"/>
    <property type="molecule type" value="Genomic_DNA"/>
</dbReference>
<accession>A0AAD4CWW3</accession>
<keyword evidence="3" id="KW-1185">Reference proteome</keyword>
<feature type="transmembrane region" description="Helical" evidence="1">
    <location>
        <begin position="12"/>
        <end position="31"/>
    </location>
</feature>
<gene>
    <name evidence="2" type="ORF">FE257_008919</name>
</gene>
<organism evidence="2 3">
    <name type="scientific">Aspergillus nanangensis</name>
    <dbReference type="NCBI Taxonomy" id="2582783"/>
    <lineage>
        <taxon>Eukaryota</taxon>
        <taxon>Fungi</taxon>
        <taxon>Dikarya</taxon>
        <taxon>Ascomycota</taxon>
        <taxon>Pezizomycotina</taxon>
        <taxon>Eurotiomycetes</taxon>
        <taxon>Eurotiomycetidae</taxon>
        <taxon>Eurotiales</taxon>
        <taxon>Aspergillaceae</taxon>
        <taxon>Aspergillus</taxon>
        <taxon>Aspergillus subgen. Circumdati</taxon>
    </lineage>
</organism>
<evidence type="ECO:0000313" key="3">
    <source>
        <dbReference type="Proteomes" id="UP001194746"/>
    </source>
</evidence>
<dbReference type="Proteomes" id="UP001194746">
    <property type="component" value="Unassembled WGS sequence"/>
</dbReference>
<feature type="transmembrane region" description="Helical" evidence="1">
    <location>
        <begin position="363"/>
        <end position="384"/>
    </location>
</feature>
<name>A0AAD4CWW3_ASPNN</name>
<comment type="caution">
    <text evidence="2">The sequence shown here is derived from an EMBL/GenBank/DDBJ whole genome shotgun (WGS) entry which is preliminary data.</text>
</comment>
<keyword evidence="1" id="KW-1133">Transmembrane helix</keyword>
<reference evidence="2" key="1">
    <citation type="journal article" date="2019" name="Beilstein J. Org. Chem.">
        <title>Nanangenines: drimane sesquiterpenoids as the dominant metabolite cohort of a novel Australian fungus, Aspergillus nanangensis.</title>
        <authorList>
            <person name="Lacey H.J."/>
            <person name="Gilchrist C.L.M."/>
            <person name="Crombie A."/>
            <person name="Kalaitzis J.A."/>
            <person name="Vuong D."/>
            <person name="Rutledge P.J."/>
            <person name="Turner P."/>
            <person name="Pitt J.I."/>
            <person name="Lacey E."/>
            <person name="Chooi Y.H."/>
            <person name="Piggott A.M."/>
        </authorList>
    </citation>
    <scope>NUCLEOTIDE SEQUENCE</scope>
    <source>
        <strain evidence="2">MST-FP2251</strain>
    </source>
</reference>
<sequence length="596" mass="66412">MTLTQGISRYTLLVYLTLSITTTTVLAFQKAQCNQIVTDLLNNGSLSTDDSIFYRSNGLPMSNLDNLILTVPGCVDTCGAGSSFYVDIGPRLSTWLIPILLLIGNAHFARLGREKYLMILHILGDPIDSMWSLLTKAELWSRCYSLARTYMHQHAHEDPEHYERRILDVATVYAAIEDLLGSGTDQFRLHFEQILREKRPDMTTEHFYHLTKEVANELSDSRSNELRRAGLAVLSYLYHVIAAFVEAVGGKSSSPPGGRIGTALLLSFLIPLVLVSNAMGGYTSRRTCLRIMERYVKTVTGNSVEDLRRFSAAKPSRHFFAAGRETSSTTDFYSAQLWTGTVTCYTPRKSLGFVGGKRDNSPALLLLAALLPVFVATVISITEICLTPTTGLGCRSVMLLVIFLLWVTSAFITWVTWRTGLATGRYHYMLTTAKDAVVAVPIVVLIFLSSCGLFNSCYCWSAVFSRRGDAHVILDDSDERRYNAETYYPGLVTSCLGAQFLIVLWMLRLIRHGSTLFRRDEQQKQQDWLATHAHRRHLTFSPGASPEALMPRTPGYSPEVLLGKSKPLGSPELAALELDSRISSSEPLLRMGMVHH</sequence>
<evidence type="ECO:0000313" key="2">
    <source>
        <dbReference type="EMBL" id="KAF9893948.1"/>
    </source>
</evidence>
<proteinExistence type="predicted"/>
<reference evidence="2" key="2">
    <citation type="submission" date="2020-02" db="EMBL/GenBank/DDBJ databases">
        <authorList>
            <person name="Gilchrist C.L.M."/>
            <person name="Chooi Y.-H."/>
        </authorList>
    </citation>
    <scope>NUCLEOTIDE SEQUENCE</scope>
    <source>
        <strain evidence="2">MST-FP2251</strain>
    </source>
</reference>
<protein>
    <submittedName>
        <fullName evidence="2">Uncharacterized protein</fullName>
    </submittedName>
</protein>
<evidence type="ECO:0000256" key="1">
    <source>
        <dbReference type="SAM" id="Phobius"/>
    </source>
</evidence>
<feature type="transmembrane region" description="Helical" evidence="1">
    <location>
        <begin position="260"/>
        <end position="282"/>
    </location>
</feature>
<keyword evidence="1" id="KW-0472">Membrane</keyword>
<keyword evidence="1" id="KW-0812">Transmembrane</keyword>
<feature type="transmembrane region" description="Helical" evidence="1">
    <location>
        <begin position="438"/>
        <end position="463"/>
    </location>
</feature>
<dbReference type="AlphaFoldDB" id="A0AAD4CWW3"/>
<feature type="transmembrane region" description="Helical" evidence="1">
    <location>
        <begin position="229"/>
        <end position="248"/>
    </location>
</feature>
<feature type="transmembrane region" description="Helical" evidence="1">
    <location>
        <begin position="396"/>
        <end position="417"/>
    </location>
</feature>
<feature type="transmembrane region" description="Helical" evidence="1">
    <location>
        <begin position="487"/>
        <end position="510"/>
    </location>
</feature>